<feature type="domain" description="DUF7770" evidence="1">
    <location>
        <begin position="36"/>
        <end position="207"/>
    </location>
</feature>
<evidence type="ECO:0000313" key="3">
    <source>
        <dbReference type="Proteomes" id="UP000799757"/>
    </source>
</evidence>
<organism evidence="2 3">
    <name type="scientific">Melanomma pulvis-pyrius CBS 109.77</name>
    <dbReference type="NCBI Taxonomy" id="1314802"/>
    <lineage>
        <taxon>Eukaryota</taxon>
        <taxon>Fungi</taxon>
        <taxon>Dikarya</taxon>
        <taxon>Ascomycota</taxon>
        <taxon>Pezizomycotina</taxon>
        <taxon>Dothideomycetes</taxon>
        <taxon>Pleosporomycetidae</taxon>
        <taxon>Pleosporales</taxon>
        <taxon>Melanommataceae</taxon>
        <taxon>Melanomma</taxon>
    </lineage>
</organism>
<keyword evidence="3" id="KW-1185">Reference proteome</keyword>
<evidence type="ECO:0000259" key="1">
    <source>
        <dbReference type="Pfam" id="PF24968"/>
    </source>
</evidence>
<sequence>MALTAAFRIQAPPFNPIVFIPTSAKSEILNASVRAIFAVAHTIDSPQATTTERTNHWCFYIETADAEFVVLNVTPTGPEGTVVKGGYKANIVLSICADSNVAKKMGGSDGVGITETDIAHFEKLEVTCPADMHFTIQDIVTLIVSEGRHRFEFSAEGTGCRFWVKGMLELFGEMGWVDGEKARMVVGEIGRFWPGGEDLDIDRGEYYQEVASNEITEAVEDDGFQPESHAAS</sequence>
<dbReference type="OrthoDB" id="3527137at2759"/>
<dbReference type="EMBL" id="MU001758">
    <property type="protein sequence ID" value="KAF2799780.1"/>
    <property type="molecule type" value="Genomic_DNA"/>
</dbReference>
<protein>
    <recommendedName>
        <fullName evidence="1">DUF7770 domain-containing protein</fullName>
    </recommendedName>
</protein>
<name>A0A6A6XTI7_9PLEO</name>
<evidence type="ECO:0000313" key="2">
    <source>
        <dbReference type="EMBL" id="KAF2799780.1"/>
    </source>
</evidence>
<dbReference type="AlphaFoldDB" id="A0A6A6XTI7"/>
<proteinExistence type="predicted"/>
<dbReference type="Pfam" id="PF24968">
    <property type="entry name" value="DUF7770"/>
    <property type="match status" value="1"/>
</dbReference>
<accession>A0A6A6XTI7</accession>
<reference evidence="2" key="1">
    <citation type="journal article" date="2020" name="Stud. Mycol.">
        <title>101 Dothideomycetes genomes: a test case for predicting lifestyles and emergence of pathogens.</title>
        <authorList>
            <person name="Haridas S."/>
            <person name="Albert R."/>
            <person name="Binder M."/>
            <person name="Bloem J."/>
            <person name="Labutti K."/>
            <person name="Salamov A."/>
            <person name="Andreopoulos B."/>
            <person name="Baker S."/>
            <person name="Barry K."/>
            <person name="Bills G."/>
            <person name="Bluhm B."/>
            <person name="Cannon C."/>
            <person name="Castanera R."/>
            <person name="Culley D."/>
            <person name="Daum C."/>
            <person name="Ezra D."/>
            <person name="Gonzalez J."/>
            <person name="Henrissat B."/>
            <person name="Kuo A."/>
            <person name="Liang C."/>
            <person name="Lipzen A."/>
            <person name="Lutzoni F."/>
            <person name="Magnuson J."/>
            <person name="Mondo S."/>
            <person name="Nolan M."/>
            <person name="Ohm R."/>
            <person name="Pangilinan J."/>
            <person name="Park H.-J."/>
            <person name="Ramirez L."/>
            <person name="Alfaro M."/>
            <person name="Sun H."/>
            <person name="Tritt A."/>
            <person name="Yoshinaga Y."/>
            <person name="Zwiers L.-H."/>
            <person name="Turgeon B."/>
            <person name="Goodwin S."/>
            <person name="Spatafora J."/>
            <person name="Crous P."/>
            <person name="Grigoriev I."/>
        </authorList>
    </citation>
    <scope>NUCLEOTIDE SEQUENCE</scope>
    <source>
        <strain evidence="2">CBS 109.77</strain>
    </source>
</reference>
<dbReference type="Proteomes" id="UP000799757">
    <property type="component" value="Unassembled WGS sequence"/>
</dbReference>
<dbReference type="InterPro" id="IPR056672">
    <property type="entry name" value="DUF7770"/>
</dbReference>
<gene>
    <name evidence="2" type="ORF">K505DRAFT_320924</name>
</gene>